<dbReference type="PANTHER" id="PTHR13170">
    <property type="entry name" value="O-GLCNACASE"/>
    <property type="match status" value="1"/>
</dbReference>
<evidence type="ECO:0000313" key="2">
    <source>
        <dbReference type="EMBL" id="SLN36518.1"/>
    </source>
</evidence>
<organism evidence="2 3">
    <name type="scientific">Pseudoruegeria aquimaris</name>
    <dbReference type="NCBI Taxonomy" id="393663"/>
    <lineage>
        <taxon>Bacteria</taxon>
        <taxon>Pseudomonadati</taxon>
        <taxon>Pseudomonadota</taxon>
        <taxon>Alphaproteobacteria</taxon>
        <taxon>Rhodobacterales</taxon>
        <taxon>Roseobacteraceae</taxon>
        <taxon>Pseudoruegeria</taxon>
    </lineage>
</organism>
<dbReference type="GO" id="GO:0016747">
    <property type="term" value="F:acyltransferase activity, transferring groups other than amino-acyl groups"/>
    <property type="evidence" value="ECO:0007669"/>
    <property type="project" value="InterPro"/>
</dbReference>
<dbReference type="PROSITE" id="PS51186">
    <property type="entry name" value="GNAT"/>
    <property type="match status" value="1"/>
</dbReference>
<accession>A0A1Y5SAU4</accession>
<dbReference type="AlphaFoldDB" id="A0A1Y5SAU4"/>
<evidence type="ECO:0000313" key="3">
    <source>
        <dbReference type="Proteomes" id="UP000193409"/>
    </source>
</evidence>
<dbReference type="EMBL" id="FWFQ01000010">
    <property type="protein sequence ID" value="SLN36518.1"/>
    <property type="molecule type" value="Genomic_DNA"/>
</dbReference>
<keyword evidence="2" id="KW-0808">Transferase</keyword>
<dbReference type="OrthoDB" id="8593648at2"/>
<proteinExistence type="predicted"/>
<feature type="domain" description="N-acetyltransferase" evidence="1">
    <location>
        <begin position="3"/>
        <end position="204"/>
    </location>
</feature>
<dbReference type="PANTHER" id="PTHR13170:SF16">
    <property type="entry name" value="PROTEIN O-GLCNACASE"/>
    <property type="match status" value="1"/>
</dbReference>
<keyword evidence="3" id="KW-1185">Reference proteome</keyword>
<protein>
    <submittedName>
        <fullName evidence="2">Putative acetyltransferase</fullName>
    </submittedName>
</protein>
<dbReference type="InterPro" id="IPR000182">
    <property type="entry name" value="GNAT_dom"/>
</dbReference>
<reference evidence="2 3" key="1">
    <citation type="submission" date="2017-03" db="EMBL/GenBank/DDBJ databases">
        <authorList>
            <person name="Afonso C.L."/>
            <person name="Miller P.J."/>
            <person name="Scott M.A."/>
            <person name="Spackman E."/>
            <person name="Goraichik I."/>
            <person name="Dimitrov K.M."/>
            <person name="Suarez D.L."/>
            <person name="Swayne D.E."/>
        </authorList>
    </citation>
    <scope>NUCLEOTIDE SEQUENCE [LARGE SCALE GENOMIC DNA]</scope>
    <source>
        <strain evidence="2 3">CECT 7680</strain>
    </source>
</reference>
<dbReference type="Gene3D" id="3.40.630.30">
    <property type="match status" value="1"/>
</dbReference>
<gene>
    <name evidence="2" type="ORF">PSA7680_01758</name>
</gene>
<dbReference type="Proteomes" id="UP000193409">
    <property type="component" value="Unassembled WGS sequence"/>
</dbReference>
<name>A0A1Y5SAU4_9RHOB</name>
<dbReference type="SUPFAM" id="SSF55729">
    <property type="entry name" value="Acyl-CoA N-acyltransferases (Nat)"/>
    <property type="match status" value="1"/>
</dbReference>
<dbReference type="Pfam" id="PF00583">
    <property type="entry name" value="Acetyltransf_1"/>
    <property type="match status" value="1"/>
</dbReference>
<sequence length="213" mass="22786">MSGRIRPYLKADTEALREICIRTGAGGEDARGVEAEPGLLPEIFLDPYLRHSPAHAFVVEDDAGPCGYAVGVPDSRAFAAWQEAQWWPRLRAAHRDPGPDRGRWQSSDWLRRWVHCPPEALPDALAGWPAHGHIDLLPRAQGAGLARPLMETLLDSLARAGAPGIHLGVAAGNARALRFYEKLGFVRVPDVGGPGAVFVARSLPTAGSADAGA</sequence>
<dbReference type="RefSeq" id="WP_139838593.1">
    <property type="nucleotide sequence ID" value="NZ_FWFQ01000010.1"/>
</dbReference>
<dbReference type="InterPro" id="IPR016181">
    <property type="entry name" value="Acyl_CoA_acyltransferase"/>
</dbReference>
<dbReference type="InterPro" id="IPR051822">
    <property type="entry name" value="Glycosyl_Hydrolase_84"/>
</dbReference>
<evidence type="ECO:0000259" key="1">
    <source>
        <dbReference type="PROSITE" id="PS51186"/>
    </source>
</evidence>